<feature type="transmembrane region" description="Helical" evidence="2">
    <location>
        <begin position="383"/>
        <end position="401"/>
    </location>
</feature>
<feature type="transmembrane region" description="Helical" evidence="2">
    <location>
        <begin position="662"/>
        <end position="685"/>
    </location>
</feature>
<feature type="compositionally biased region" description="Basic and acidic residues" evidence="1">
    <location>
        <begin position="820"/>
        <end position="830"/>
    </location>
</feature>
<feature type="transmembrane region" description="Helical" evidence="2">
    <location>
        <begin position="413"/>
        <end position="434"/>
    </location>
</feature>
<feature type="transmembrane region" description="Helical" evidence="2">
    <location>
        <begin position="355"/>
        <end position="376"/>
    </location>
</feature>
<dbReference type="AlphaFoldDB" id="A0A226DZH5"/>
<keyword evidence="2" id="KW-1133">Transmembrane helix</keyword>
<feature type="signal peptide" evidence="3">
    <location>
        <begin position="1"/>
        <end position="16"/>
    </location>
</feature>
<organism evidence="4 5">
    <name type="scientific">Folsomia candida</name>
    <name type="common">Springtail</name>
    <dbReference type="NCBI Taxonomy" id="158441"/>
    <lineage>
        <taxon>Eukaryota</taxon>
        <taxon>Metazoa</taxon>
        <taxon>Ecdysozoa</taxon>
        <taxon>Arthropoda</taxon>
        <taxon>Hexapoda</taxon>
        <taxon>Collembola</taxon>
        <taxon>Entomobryomorpha</taxon>
        <taxon>Isotomoidea</taxon>
        <taxon>Isotomidae</taxon>
        <taxon>Proisotominae</taxon>
        <taxon>Folsomia</taxon>
    </lineage>
</organism>
<accession>A0A226DZH5</accession>
<feature type="chain" id="PRO_5012149576" evidence="3">
    <location>
        <begin position="17"/>
        <end position="882"/>
    </location>
</feature>
<comment type="caution">
    <text evidence="4">The sequence shown here is derived from an EMBL/GenBank/DDBJ whole genome shotgun (WGS) entry which is preliminary data.</text>
</comment>
<evidence type="ECO:0000313" key="5">
    <source>
        <dbReference type="Proteomes" id="UP000198287"/>
    </source>
</evidence>
<feature type="region of interest" description="Disordered" evidence="1">
    <location>
        <begin position="820"/>
        <end position="862"/>
    </location>
</feature>
<name>A0A226DZH5_FOLCA</name>
<dbReference type="Proteomes" id="UP000198287">
    <property type="component" value="Unassembled WGS sequence"/>
</dbReference>
<protein>
    <submittedName>
        <fullName evidence="4">Uncharacterized protein</fullName>
    </submittedName>
</protein>
<evidence type="ECO:0000256" key="2">
    <source>
        <dbReference type="SAM" id="Phobius"/>
    </source>
</evidence>
<proteinExistence type="predicted"/>
<evidence type="ECO:0000256" key="1">
    <source>
        <dbReference type="SAM" id="MobiDB-lite"/>
    </source>
</evidence>
<evidence type="ECO:0000256" key="3">
    <source>
        <dbReference type="SAM" id="SignalP"/>
    </source>
</evidence>
<gene>
    <name evidence="4" type="ORF">Fcan01_15107</name>
</gene>
<evidence type="ECO:0000313" key="4">
    <source>
        <dbReference type="EMBL" id="OXA50418.1"/>
    </source>
</evidence>
<reference evidence="4 5" key="1">
    <citation type="submission" date="2015-12" db="EMBL/GenBank/DDBJ databases">
        <title>The genome of Folsomia candida.</title>
        <authorList>
            <person name="Faddeeva A."/>
            <person name="Derks M.F."/>
            <person name="Anvar Y."/>
            <person name="Smit S."/>
            <person name="Van Straalen N."/>
            <person name="Roelofs D."/>
        </authorList>
    </citation>
    <scope>NUCLEOTIDE SEQUENCE [LARGE SCALE GENOMIC DNA]</scope>
    <source>
        <strain evidence="4 5">VU population</strain>
        <tissue evidence="4">Whole body</tissue>
    </source>
</reference>
<keyword evidence="5" id="KW-1185">Reference proteome</keyword>
<keyword evidence="3" id="KW-0732">Signal</keyword>
<dbReference type="EMBL" id="LNIX01000009">
    <property type="protein sequence ID" value="OXA50418.1"/>
    <property type="molecule type" value="Genomic_DNA"/>
</dbReference>
<keyword evidence="2" id="KW-0812">Transmembrane</keyword>
<keyword evidence="2" id="KW-0472">Membrane</keyword>
<sequence>MRYFILLILISPTVSPIKSCEKSPIVKLLKNWEPLNVIASFDEDLYFNRLEWKEKDCDRFLMDKYEDELINLAKSGHEVTVYINTTRHDKKLLQQPGLKNSAAILYPRPSSVYYGLDKFIWDFRERLITNRLDPTYVFIYLEEIPGEFRDFLRNVGIHLWSVTSIILIVKDNEVFMACLVCDFEYDKFFIPLPSSLEGRTEIALSTMWEEKHQNFQGDVINPSFWIHDLDKLDSDLCSNITWLSTVNLDAWSWGLEDNKNNRDLMAVPPYEICMHFLFRKRHRTYNIWKKKYVNIKIIAEITYDNVVDTDFAQTLDFKFTVLPHGSVTYKYTGKVFYPRINEIIGPAGMFAPFDLITWLCIVASGICSTLVMKFLIQLTHLDQYLGTRILFFHICLFLNQTGDSSVRRLFRPFWSFAPYIAMTYFITLFLNNLYGGELYSSLSITPNPNNIHDMNELIAAGIPLLSTAEDGHELEIELRVRAGWHNGTENAAKAILNHVIYPKFETFNSSTIFITGIINNSPVELKNGTNFTVPPVFAIIGREPTVKYYTRIIKELTKKLDFDFDLGLEIVAKKFVHITRNFAAPILSKTISYLDQSGLLNYWKKNTDKYENIARFRGLVKDKDFIRNYEIPIDVINANYRFIHTPDVKEKPKLVEFSPVKLWSLCYPLLGCVGFVLLACILFIWELRGEELRQIRVRRRLKKLARKAARAEAKEGKNDIEMKEFYRNKAPQTETMRIQETRFINVKPAEKVEQQEGDDMSEKVKEARWDDFELILSIDEGFDENVLSWLADQFQLMRREDPERAEGLLEGYQRVVMQGEAERRERKEVDGTEETEETMVIDWRQKSESSRELSSPKAGLSSGVEYPVMDMAWDMASSSESE</sequence>